<comment type="caution">
    <text evidence="1">The sequence shown here is derived from an EMBL/GenBank/DDBJ whole genome shotgun (WGS) entry which is preliminary data.</text>
</comment>
<evidence type="ECO:0000313" key="2">
    <source>
        <dbReference type="Proteomes" id="UP000466442"/>
    </source>
</evidence>
<feature type="non-terminal residue" evidence="1">
    <location>
        <position position="1"/>
    </location>
</feature>
<keyword evidence="2" id="KW-1185">Reference proteome</keyword>
<dbReference type="AlphaFoldDB" id="A0A8S9XSY7"/>
<name>A0A8S9XSY7_APOLU</name>
<dbReference type="Proteomes" id="UP000466442">
    <property type="component" value="Unassembled WGS sequence"/>
</dbReference>
<accession>A0A8S9XSY7</accession>
<gene>
    <name evidence="1" type="ORF">GE061_012193</name>
</gene>
<protein>
    <submittedName>
        <fullName evidence="1">Uncharacterized protein</fullName>
    </submittedName>
</protein>
<proteinExistence type="predicted"/>
<dbReference type="EMBL" id="WIXP02000004">
    <property type="protein sequence ID" value="KAF6211679.1"/>
    <property type="molecule type" value="Genomic_DNA"/>
</dbReference>
<sequence length="224" mass="24662">SEVNFLRRGEGEGTNHSIRHIKLSHFDREKLQQGTKLSGVHKTRYVQPDSSSGTGLVALLSVVPCLSPCPRLNAAQIQLARLFDPQLVEIRRKVCEPSLLGAGTKARVAIATFKSEAECLLESVTKLSESVVRDNAARVDNLTTIEDWIEKISSEIEPLEAKGKEAGMILTNGTKESEVNETENGIDRSVSNCDSVDNRYHPGRKSSISRRLFETVMLTPSFGN</sequence>
<evidence type="ECO:0000313" key="1">
    <source>
        <dbReference type="EMBL" id="KAF6211679.1"/>
    </source>
</evidence>
<reference evidence="1" key="1">
    <citation type="journal article" date="2021" name="Mol. Ecol. Resour.">
        <title>Apolygus lucorum genome provides insights into omnivorousness and mesophyll feeding.</title>
        <authorList>
            <person name="Liu Y."/>
            <person name="Liu H."/>
            <person name="Wang H."/>
            <person name="Huang T."/>
            <person name="Liu B."/>
            <person name="Yang B."/>
            <person name="Yin L."/>
            <person name="Li B."/>
            <person name="Zhang Y."/>
            <person name="Zhang S."/>
            <person name="Jiang F."/>
            <person name="Zhang X."/>
            <person name="Ren Y."/>
            <person name="Wang B."/>
            <person name="Wang S."/>
            <person name="Lu Y."/>
            <person name="Wu K."/>
            <person name="Fan W."/>
            <person name="Wang G."/>
        </authorList>
    </citation>
    <scope>NUCLEOTIDE SEQUENCE</scope>
    <source>
        <strain evidence="1">12Hb</strain>
    </source>
</reference>
<organism evidence="1 2">
    <name type="scientific">Apolygus lucorum</name>
    <name type="common">Small green plant bug</name>
    <name type="synonym">Lygocoris lucorum</name>
    <dbReference type="NCBI Taxonomy" id="248454"/>
    <lineage>
        <taxon>Eukaryota</taxon>
        <taxon>Metazoa</taxon>
        <taxon>Ecdysozoa</taxon>
        <taxon>Arthropoda</taxon>
        <taxon>Hexapoda</taxon>
        <taxon>Insecta</taxon>
        <taxon>Pterygota</taxon>
        <taxon>Neoptera</taxon>
        <taxon>Paraneoptera</taxon>
        <taxon>Hemiptera</taxon>
        <taxon>Heteroptera</taxon>
        <taxon>Panheteroptera</taxon>
        <taxon>Cimicomorpha</taxon>
        <taxon>Miridae</taxon>
        <taxon>Mirini</taxon>
        <taxon>Apolygus</taxon>
    </lineage>
</organism>